<reference evidence="2 3" key="1">
    <citation type="submission" date="2023-01" db="EMBL/GenBank/DDBJ databases">
        <title>Analysis of 21 Apiospora genomes using comparative genomics revels a genus with tremendous synthesis potential of carbohydrate active enzymes and secondary metabolites.</title>
        <authorList>
            <person name="Sorensen T."/>
        </authorList>
    </citation>
    <scope>NUCLEOTIDE SEQUENCE [LARGE SCALE GENOMIC DNA]</scope>
    <source>
        <strain evidence="2 3">CBS 114990</strain>
    </source>
</reference>
<feature type="region of interest" description="Disordered" evidence="1">
    <location>
        <begin position="1"/>
        <end position="41"/>
    </location>
</feature>
<protein>
    <submittedName>
        <fullName evidence="2">Uncharacterized protein</fullName>
    </submittedName>
</protein>
<evidence type="ECO:0000256" key="1">
    <source>
        <dbReference type="SAM" id="MobiDB-lite"/>
    </source>
</evidence>
<feature type="compositionally biased region" description="Polar residues" evidence="1">
    <location>
        <begin position="1"/>
        <end position="18"/>
    </location>
</feature>
<feature type="compositionally biased region" description="Basic and acidic residues" evidence="1">
    <location>
        <begin position="396"/>
        <end position="405"/>
    </location>
</feature>
<organism evidence="2 3">
    <name type="scientific">Apiospora hydei</name>
    <dbReference type="NCBI Taxonomy" id="1337664"/>
    <lineage>
        <taxon>Eukaryota</taxon>
        <taxon>Fungi</taxon>
        <taxon>Dikarya</taxon>
        <taxon>Ascomycota</taxon>
        <taxon>Pezizomycotina</taxon>
        <taxon>Sordariomycetes</taxon>
        <taxon>Xylariomycetidae</taxon>
        <taxon>Amphisphaeriales</taxon>
        <taxon>Apiosporaceae</taxon>
        <taxon>Apiospora</taxon>
    </lineage>
</organism>
<feature type="region of interest" description="Disordered" evidence="1">
    <location>
        <begin position="132"/>
        <end position="168"/>
    </location>
</feature>
<dbReference type="Proteomes" id="UP001433268">
    <property type="component" value="Unassembled WGS sequence"/>
</dbReference>
<keyword evidence="3" id="KW-1185">Reference proteome</keyword>
<dbReference type="RefSeq" id="XP_066665490.1">
    <property type="nucleotide sequence ID" value="XM_066813528.1"/>
</dbReference>
<accession>A0ABR1VTF5</accession>
<feature type="region of interest" description="Disordered" evidence="1">
    <location>
        <begin position="290"/>
        <end position="405"/>
    </location>
</feature>
<dbReference type="GeneID" id="92046588"/>
<evidence type="ECO:0000313" key="2">
    <source>
        <dbReference type="EMBL" id="KAK8074550.1"/>
    </source>
</evidence>
<feature type="compositionally biased region" description="Acidic residues" evidence="1">
    <location>
        <begin position="154"/>
        <end position="168"/>
    </location>
</feature>
<dbReference type="EMBL" id="JAQQWN010000007">
    <property type="protein sequence ID" value="KAK8074550.1"/>
    <property type="molecule type" value="Genomic_DNA"/>
</dbReference>
<feature type="compositionally biased region" description="Basic residues" evidence="1">
    <location>
        <begin position="366"/>
        <end position="382"/>
    </location>
</feature>
<sequence length="405" mass="46255">MENGLFTANTSAAGSSQPFHAKDDSGNSMAPDKPSSSGTGFSFNDFYLQRAEQLGWDTQRDRIIQEYNASQPAQQWADETSEDFRRIRQSLLEDGVPTKMLTSSFWCITHCQQAKDRVRESWIKQGIWKDSWGQTGPRRADSPSEPAWKHEEPIEVEPESDSETEEDPLTTTLFGAFGRLRKSREGRRWRAERRATRNRERDASRPYYRFMYQLGEERFAFQGRSFLNDSEVINSVDYNTKAYETVKARWVKRGIWDQRWGILPGMKWKHEQDLEGFLIELGPRPVTEYRRSGRKTVRTGNGSPQVADSYHDPEPSVVRSVEAEGPLVNTGTTRMHDPDADNPSESAQGAPSAIARARQSAGAQIMRRRLRRRSVGKRRRLARPAGVSKSQPKSAIKLEYEESSS</sequence>
<comment type="caution">
    <text evidence="2">The sequence shown here is derived from an EMBL/GenBank/DDBJ whole genome shotgun (WGS) entry which is preliminary data.</text>
</comment>
<gene>
    <name evidence="2" type="ORF">PG997_009213</name>
</gene>
<feature type="compositionally biased region" description="Basic and acidic residues" evidence="1">
    <location>
        <begin position="138"/>
        <end position="153"/>
    </location>
</feature>
<evidence type="ECO:0000313" key="3">
    <source>
        <dbReference type="Proteomes" id="UP001433268"/>
    </source>
</evidence>
<proteinExistence type="predicted"/>
<name>A0ABR1VTF5_9PEZI</name>